<dbReference type="AlphaFoldDB" id="A0A8J2JN86"/>
<dbReference type="Proteomes" id="UP000708208">
    <property type="component" value="Unassembled WGS sequence"/>
</dbReference>
<reference evidence="2" key="1">
    <citation type="submission" date="2021-06" db="EMBL/GenBank/DDBJ databases">
        <authorList>
            <person name="Hodson N. C."/>
            <person name="Mongue J. A."/>
            <person name="Jaron S. K."/>
        </authorList>
    </citation>
    <scope>NUCLEOTIDE SEQUENCE</scope>
</reference>
<feature type="non-terminal residue" evidence="2">
    <location>
        <position position="1"/>
    </location>
</feature>
<evidence type="ECO:0000313" key="2">
    <source>
        <dbReference type="EMBL" id="CAG7662319.1"/>
    </source>
</evidence>
<comment type="caution">
    <text evidence="2">The sequence shown here is derived from an EMBL/GenBank/DDBJ whole genome shotgun (WGS) entry which is preliminary data.</text>
</comment>
<evidence type="ECO:0000313" key="3">
    <source>
        <dbReference type="Proteomes" id="UP000708208"/>
    </source>
</evidence>
<keyword evidence="1" id="KW-0732">Signal</keyword>
<feature type="non-terminal residue" evidence="2">
    <location>
        <position position="93"/>
    </location>
</feature>
<dbReference type="EMBL" id="CAJVCH010008039">
    <property type="protein sequence ID" value="CAG7662319.1"/>
    <property type="molecule type" value="Genomic_DNA"/>
</dbReference>
<dbReference type="OrthoDB" id="5835829at2759"/>
<evidence type="ECO:0000256" key="1">
    <source>
        <dbReference type="SAM" id="SignalP"/>
    </source>
</evidence>
<feature type="chain" id="PRO_5035241930" evidence="1">
    <location>
        <begin position="27"/>
        <end position="93"/>
    </location>
</feature>
<name>A0A8J2JN86_9HEXA</name>
<gene>
    <name evidence="2" type="ORF">AFUS01_LOCUS1444</name>
</gene>
<keyword evidence="3" id="KW-1185">Reference proteome</keyword>
<accession>A0A8J2JN86</accession>
<feature type="signal peptide" evidence="1">
    <location>
        <begin position="1"/>
        <end position="26"/>
    </location>
</feature>
<sequence length="93" mass="10695">MISKKLLLLPWLLCLISPFLVEEAGSAKILNIAFMSTKSHKITYEPLLRELAKKGHEITIVNPNPGKAEKNIRYVQTIDPEQLWKTMPNMFEM</sequence>
<protein>
    <submittedName>
        <fullName evidence="2">Uncharacterized protein</fullName>
    </submittedName>
</protein>
<proteinExistence type="predicted"/>
<organism evidence="2 3">
    <name type="scientific">Allacma fusca</name>
    <dbReference type="NCBI Taxonomy" id="39272"/>
    <lineage>
        <taxon>Eukaryota</taxon>
        <taxon>Metazoa</taxon>
        <taxon>Ecdysozoa</taxon>
        <taxon>Arthropoda</taxon>
        <taxon>Hexapoda</taxon>
        <taxon>Collembola</taxon>
        <taxon>Symphypleona</taxon>
        <taxon>Sminthuridae</taxon>
        <taxon>Allacma</taxon>
    </lineage>
</organism>